<gene>
    <name evidence="1" type="ORF">SAMN05660461_0937</name>
</gene>
<evidence type="ECO:0000313" key="2">
    <source>
        <dbReference type="Proteomes" id="UP000190166"/>
    </source>
</evidence>
<keyword evidence="2" id="KW-1185">Reference proteome</keyword>
<dbReference type="Proteomes" id="UP000190166">
    <property type="component" value="Unassembled WGS sequence"/>
</dbReference>
<organism evidence="1 2">
    <name type="scientific">Chitinophaga ginsengisegetis</name>
    <dbReference type="NCBI Taxonomy" id="393003"/>
    <lineage>
        <taxon>Bacteria</taxon>
        <taxon>Pseudomonadati</taxon>
        <taxon>Bacteroidota</taxon>
        <taxon>Chitinophagia</taxon>
        <taxon>Chitinophagales</taxon>
        <taxon>Chitinophagaceae</taxon>
        <taxon>Chitinophaga</taxon>
    </lineage>
</organism>
<evidence type="ECO:0000313" key="1">
    <source>
        <dbReference type="EMBL" id="SKC97534.1"/>
    </source>
</evidence>
<protein>
    <submittedName>
        <fullName evidence="1">Uncharacterized protein</fullName>
    </submittedName>
</protein>
<sequence length="79" mass="9233">MARKAIHTVADPTSPLEARLRLVLKRALRSHARKDIPLVYKDPSCKRPNEFIHEYPDGRKFLIRQSLRSSTEIIVRQLK</sequence>
<proteinExistence type="predicted"/>
<reference evidence="2" key="1">
    <citation type="submission" date="2017-02" db="EMBL/GenBank/DDBJ databases">
        <authorList>
            <person name="Varghese N."/>
            <person name="Submissions S."/>
        </authorList>
    </citation>
    <scope>NUCLEOTIDE SEQUENCE [LARGE SCALE GENOMIC DNA]</scope>
    <source>
        <strain evidence="2">DSM 18108</strain>
    </source>
</reference>
<dbReference type="EMBL" id="FUZZ01000001">
    <property type="protein sequence ID" value="SKC97534.1"/>
    <property type="molecule type" value="Genomic_DNA"/>
</dbReference>
<accession>A0A1T5NB57</accession>
<name>A0A1T5NB57_9BACT</name>
<dbReference type="STRING" id="393003.SAMN05660461_0937"/>
<dbReference type="AlphaFoldDB" id="A0A1T5NB57"/>